<dbReference type="GO" id="GO:0016787">
    <property type="term" value="F:hydrolase activity"/>
    <property type="evidence" value="ECO:0007669"/>
    <property type="project" value="InterPro"/>
</dbReference>
<keyword evidence="1" id="KW-0068">Autocatalytic cleavage</keyword>
<dbReference type="Pfam" id="PF00271">
    <property type="entry name" value="Helicase_C"/>
    <property type="match status" value="1"/>
</dbReference>
<dbReference type="InterPro" id="IPR036844">
    <property type="entry name" value="Hint_dom_sf"/>
</dbReference>
<organism evidence="6">
    <name type="scientific">Pseudomonas phage Touem01</name>
    <dbReference type="NCBI Taxonomy" id="3138548"/>
    <lineage>
        <taxon>Viruses</taxon>
    </lineage>
</organism>
<dbReference type="InterPro" id="IPR027417">
    <property type="entry name" value="P-loop_NTPase"/>
</dbReference>
<feature type="domain" description="DOD-type homing endonuclease" evidence="3">
    <location>
        <begin position="168"/>
        <end position="301"/>
    </location>
</feature>
<dbReference type="GO" id="GO:0005524">
    <property type="term" value="F:ATP binding"/>
    <property type="evidence" value="ECO:0007669"/>
    <property type="project" value="InterPro"/>
</dbReference>
<evidence type="ECO:0000259" key="4">
    <source>
        <dbReference type="PROSITE" id="PS51192"/>
    </source>
</evidence>
<reference evidence="6" key="1">
    <citation type="journal article" date="2024" name="J. Gen. Virol.">
        <title>Novel phages of Pseudomonas syringae unveil numerous potential auxiliary metabolic genes.</title>
        <authorList>
            <person name="Feltin C."/>
            <person name="Garneau J.R."/>
            <person name="Morris C.E."/>
            <person name="Berard A."/>
            <person name="Torres-Barcelo C."/>
        </authorList>
    </citation>
    <scope>NUCLEOTIDE SEQUENCE</scope>
</reference>
<dbReference type="InterPro" id="IPR050742">
    <property type="entry name" value="Helicase_Restrict-Modif_Enz"/>
</dbReference>
<keyword evidence="6" id="KW-0347">Helicase</keyword>
<dbReference type="InterPro" id="IPR004042">
    <property type="entry name" value="Intein_endonuc_central"/>
</dbReference>
<feature type="domain" description="Helicase ATP-binding" evidence="4">
    <location>
        <begin position="369"/>
        <end position="499"/>
    </location>
</feature>
<dbReference type="GO" id="GO:0004519">
    <property type="term" value="F:endonuclease activity"/>
    <property type="evidence" value="ECO:0007669"/>
    <property type="project" value="InterPro"/>
</dbReference>
<protein>
    <submittedName>
        <fullName evidence="6">Helicase</fullName>
    </submittedName>
</protein>
<evidence type="ECO:0000256" key="2">
    <source>
        <dbReference type="ARBA" id="ARBA00023000"/>
    </source>
</evidence>
<dbReference type="Gene3D" id="3.40.50.300">
    <property type="entry name" value="P-loop containing nucleotide triphosphate hydrolases"/>
    <property type="match status" value="2"/>
</dbReference>
<evidence type="ECO:0000259" key="5">
    <source>
        <dbReference type="PROSITE" id="PS51194"/>
    </source>
</evidence>
<keyword evidence="6" id="KW-0547">Nucleotide-binding</keyword>
<dbReference type="PROSITE" id="PS50817">
    <property type="entry name" value="INTEIN_N_TER"/>
    <property type="match status" value="1"/>
</dbReference>
<feature type="domain" description="Helicase C-terminal" evidence="5">
    <location>
        <begin position="575"/>
        <end position="734"/>
    </location>
</feature>
<gene>
    <name evidence="6" type="ORF">Touem01_00096</name>
</gene>
<proteinExistence type="predicted"/>
<evidence type="ECO:0000259" key="3">
    <source>
        <dbReference type="PROSITE" id="PS50819"/>
    </source>
</evidence>
<keyword evidence="6" id="KW-0378">Hydrolase</keyword>
<dbReference type="PANTHER" id="PTHR47396:SF1">
    <property type="entry name" value="ATP-DEPENDENT HELICASE IRC3-RELATED"/>
    <property type="match status" value="1"/>
</dbReference>
<dbReference type="Pfam" id="PF05203">
    <property type="entry name" value="Hom_end_hint"/>
    <property type="match status" value="1"/>
</dbReference>
<dbReference type="InterPro" id="IPR027434">
    <property type="entry name" value="Homing_endonucl"/>
</dbReference>
<dbReference type="GO" id="GO:0004386">
    <property type="term" value="F:helicase activity"/>
    <property type="evidence" value="ECO:0007669"/>
    <property type="project" value="UniProtKB-KW"/>
</dbReference>
<dbReference type="Gene3D" id="2.170.16.10">
    <property type="entry name" value="Hedgehog/Intein (Hint) domain"/>
    <property type="match status" value="1"/>
</dbReference>
<accession>A0AAU6W1Q5</accession>
<dbReference type="GO" id="GO:0016539">
    <property type="term" value="P:intein-mediated protein splicing"/>
    <property type="evidence" value="ECO:0007669"/>
    <property type="project" value="InterPro"/>
</dbReference>
<sequence>MKITPRDYQQELMDKVLLSFRSGKRSPLVVAATGAGKCLAAGTPILMFDGTIKAVEDVVVDDLVMGPDSRPRRVESLATGIEAMYRIIPNKGDPYVVNESHVLSLKITGIGSRRLSAPDGQMLKAGDICNITVSDYLRGSRTFKHCAKGWRAGVDFHAGLPLPMPAYILGAWLGDGMTGKLSFTTGDNEIAKEFAKYAKRVGMVFRIEQNSDWSVNVHLNSAGAKYGRGGSPFGNALRSLGIFNEKRIPHIYKTASRRSRLDLLAGIIDTDGHYDQKGFQLTLKSEVLLDDVIFVARSLGFACYKRSIQKTCHNNGVVGTYWSCHINGDIEQVPCRLRRKQPKPRRINKDPLVTGISVEPVGEGRYYGFELSGPDRLFLLGDFTVTHNTVVFSAIASRASQKGNKVLILAHRDTLIKQASGKLKDYEVQHGIIMASFTPDALAKVQVASVQTLVRRLGKMRFVPDLIIIDEAHLSAAKSYLAILEHFSKALVIGFTGSPCRLDNKPLGKESGGIYDDLIQAISIKQLIERGFLVRPVVFGAEEALDLSGIKQSMGDYKVDELAAVVDKPKITGDAVKQYQKICNGAPAVAWCVTVEHAQHVADAFNANGIRAVMLCGEHDTDFRDKTLKGLETGEVQVVTFVGILIEGVDCPAISAIILLRPTMSLASYLQVIGRGLRPYTLPSGEKKEVCYVLDHAGLWMKHGFADEEREWELNGEVKKKGKKKDKEPTVDLIQCRGCFAVFSPTQAAEAAQKRAADMGLEPGAPCCPNCFKAIEVKTRKLEQVDGELAEITPEMVAAMRKDTQREQGSAKSLEDLKALGAKLGRSPKWAEHVFNARQSKKAKPRPKPPVIELPPVPTEIELSVMSLEELEKVRLAQGWPISWPVQYFNEIRGNQS</sequence>
<evidence type="ECO:0000313" key="6">
    <source>
        <dbReference type="EMBL" id="XAI70625.1"/>
    </source>
</evidence>
<dbReference type="SUPFAM" id="SSF52540">
    <property type="entry name" value="P-loop containing nucleoside triphosphate hydrolases"/>
    <property type="match status" value="1"/>
</dbReference>
<dbReference type="InterPro" id="IPR014001">
    <property type="entry name" value="Helicase_ATP-bd"/>
</dbReference>
<dbReference type="SUPFAM" id="SSF55608">
    <property type="entry name" value="Homing endonucleases"/>
    <property type="match status" value="2"/>
</dbReference>
<dbReference type="SMART" id="SM00490">
    <property type="entry name" value="HELICc"/>
    <property type="match status" value="1"/>
</dbReference>
<keyword evidence="2" id="KW-0651">Protein splicing</keyword>
<dbReference type="InterPro" id="IPR006935">
    <property type="entry name" value="Helicase/UvrB_N"/>
</dbReference>
<dbReference type="PROSITE" id="PS50819">
    <property type="entry name" value="INTEIN_ENDONUCLEASE"/>
    <property type="match status" value="1"/>
</dbReference>
<dbReference type="Pfam" id="PF04851">
    <property type="entry name" value="ResIII"/>
    <property type="match status" value="1"/>
</dbReference>
<dbReference type="Gene3D" id="3.10.28.10">
    <property type="entry name" value="Homing endonucleases"/>
    <property type="match status" value="1"/>
</dbReference>
<dbReference type="InterPro" id="IPR001650">
    <property type="entry name" value="Helicase_C-like"/>
</dbReference>
<dbReference type="EMBL" id="PP179325">
    <property type="protein sequence ID" value="XAI70625.1"/>
    <property type="molecule type" value="Genomic_DNA"/>
</dbReference>
<keyword evidence="6" id="KW-0067">ATP-binding</keyword>
<dbReference type="InterPro" id="IPR006141">
    <property type="entry name" value="Intein_N"/>
</dbReference>
<dbReference type="InterPro" id="IPR007868">
    <property type="entry name" value="Hom_end_hint"/>
</dbReference>
<dbReference type="PROSITE" id="PS51194">
    <property type="entry name" value="HELICASE_CTER"/>
    <property type="match status" value="1"/>
</dbReference>
<dbReference type="GO" id="GO:0003677">
    <property type="term" value="F:DNA binding"/>
    <property type="evidence" value="ECO:0007669"/>
    <property type="project" value="InterPro"/>
</dbReference>
<dbReference type="SUPFAM" id="SSF51294">
    <property type="entry name" value="Hedgehog/intein (Hint) domain"/>
    <property type="match status" value="1"/>
</dbReference>
<dbReference type="PANTHER" id="PTHR47396">
    <property type="entry name" value="TYPE I RESTRICTION ENZYME ECOKI R PROTEIN"/>
    <property type="match status" value="1"/>
</dbReference>
<dbReference type="PROSITE" id="PS51192">
    <property type="entry name" value="HELICASE_ATP_BIND_1"/>
    <property type="match status" value="1"/>
</dbReference>
<evidence type="ECO:0000256" key="1">
    <source>
        <dbReference type="ARBA" id="ARBA00022813"/>
    </source>
</evidence>
<name>A0AAU6W1Q5_9VIRU</name>